<evidence type="ECO:0000256" key="1">
    <source>
        <dbReference type="SAM" id="Phobius"/>
    </source>
</evidence>
<reference evidence="4" key="1">
    <citation type="submission" date="2016-11" db="UniProtKB">
        <authorList>
            <consortium name="WormBaseParasite"/>
        </authorList>
    </citation>
    <scope>IDENTIFICATION</scope>
</reference>
<protein>
    <submittedName>
        <fullName evidence="4">7TM_GPCR_Srx domain-containing protein</fullName>
    </submittedName>
</protein>
<feature type="transmembrane region" description="Helical" evidence="1">
    <location>
        <begin position="168"/>
        <end position="189"/>
    </location>
</feature>
<dbReference type="Pfam" id="PF10328">
    <property type="entry name" value="7TM_GPCR_Srx"/>
    <property type="match status" value="1"/>
</dbReference>
<evidence type="ECO:0000313" key="4">
    <source>
        <dbReference type="WBParaSite" id="Hba_01395"/>
    </source>
</evidence>
<dbReference type="Proteomes" id="UP000095283">
    <property type="component" value="Unplaced"/>
</dbReference>
<proteinExistence type="predicted"/>
<evidence type="ECO:0000259" key="2">
    <source>
        <dbReference type="Pfam" id="PF10328"/>
    </source>
</evidence>
<feature type="domain" description="7TM GPCR serpentine receptor class x (Srx)" evidence="2">
    <location>
        <begin position="71"/>
        <end position="123"/>
    </location>
</feature>
<keyword evidence="3" id="KW-1185">Reference proteome</keyword>
<feature type="transmembrane region" description="Helical" evidence="1">
    <location>
        <begin position="73"/>
        <end position="92"/>
    </location>
</feature>
<evidence type="ECO:0000313" key="3">
    <source>
        <dbReference type="Proteomes" id="UP000095283"/>
    </source>
</evidence>
<feature type="transmembrane region" description="Helical" evidence="1">
    <location>
        <begin position="43"/>
        <end position="61"/>
    </location>
</feature>
<dbReference type="WBParaSite" id="Hba_01395">
    <property type="protein sequence ID" value="Hba_01395"/>
    <property type="gene ID" value="Hba_01395"/>
</dbReference>
<name>A0A1I7W9Q2_HETBA</name>
<sequence length="228" mass="26484">MNETNKRGVLILEIYDYHGAALAIFFKIKNYEQCVRPSHRKPIYWRSRSVLICIITVVDIITITKVRLTSKQAVLQGVVFVVELFTYFLVAWKFENKWAIWSLTTLAWNLVHTTDALIIIGYNAEFRRLVTAPLKKLLAPCNGTEKTIYRIKKSEELSSRTALSRSYIYIYIYIYILGYFLKFHVFSIFDMVVAKSGVIPNDRWAIQSRNHEQWIALKGQHGVTAIAI</sequence>
<keyword evidence="1" id="KW-0472">Membrane</keyword>
<dbReference type="PANTHER" id="PTHR23017">
    <property type="entry name" value="SERPENTINE RECEPTOR, CLASS X"/>
    <property type="match status" value="1"/>
</dbReference>
<keyword evidence="1" id="KW-0812">Transmembrane</keyword>
<organism evidence="3 4">
    <name type="scientific">Heterorhabditis bacteriophora</name>
    <name type="common">Entomopathogenic nematode worm</name>
    <dbReference type="NCBI Taxonomy" id="37862"/>
    <lineage>
        <taxon>Eukaryota</taxon>
        <taxon>Metazoa</taxon>
        <taxon>Ecdysozoa</taxon>
        <taxon>Nematoda</taxon>
        <taxon>Chromadorea</taxon>
        <taxon>Rhabditida</taxon>
        <taxon>Rhabditina</taxon>
        <taxon>Rhabditomorpha</taxon>
        <taxon>Strongyloidea</taxon>
        <taxon>Heterorhabditidae</taxon>
        <taxon>Heterorhabditis</taxon>
    </lineage>
</organism>
<accession>A0A1I7W9Q2</accession>
<dbReference type="InterPro" id="IPR019430">
    <property type="entry name" value="7TM_GPCR_serpentine_rcpt_Srx"/>
</dbReference>
<dbReference type="AlphaFoldDB" id="A0A1I7W9Q2"/>
<dbReference type="PANTHER" id="PTHR23017:SF44">
    <property type="entry name" value="G-PROTEIN COUPLED RECEPTORS FAMILY 1 PROFILE DOMAIN-CONTAINING PROTEIN"/>
    <property type="match status" value="1"/>
</dbReference>
<keyword evidence="1" id="KW-1133">Transmembrane helix</keyword>
<feature type="transmembrane region" description="Helical" evidence="1">
    <location>
        <begin position="98"/>
        <end position="120"/>
    </location>
</feature>